<accession>D3F2I8</accession>
<keyword evidence="2" id="KW-1185">Reference proteome</keyword>
<sequence length="238" mass="24482">MTELATYALDGRIATVTLDDGKANALSIAMLRTLHDALDQAERDEAVVLMTGREGRFSGGFDLTVFASGDPAAVVEMLRLGATLAERILAFPTPVAIACNGHAVAAGAFLLLAADARVGADGPFKIGLNEVQIGLTMPWFAIELARQRLTPAAFDRAVVTAVMHTPQEAVAAGFLDRVVASADLAAAGREAAETLAGLNPAAHAATKQRARAGAIAAVRDAIESELTVEGLTGAKAPA</sequence>
<dbReference type="CDD" id="cd06558">
    <property type="entry name" value="crotonase-like"/>
    <property type="match status" value="1"/>
</dbReference>
<dbReference type="eggNOG" id="COG1024">
    <property type="taxonomic scope" value="Bacteria"/>
</dbReference>
<keyword evidence="1" id="KW-0413">Isomerase</keyword>
<proteinExistence type="predicted"/>
<protein>
    <submittedName>
        <fullName evidence="1">Enoyl-CoA hydratase/isomerase</fullName>
    </submittedName>
</protein>
<dbReference type="NCBIfam" id="NF004858">
    <property type="entry name" value="PRK06213.1"/>
    <property type="match status" value="1"/>
</dbReference>
<dbReference type="EMBL" id="CP001854">
    <property type="protein sequence ID" value="ADB52254.1"/>
    <property type="molecule type" value="Genomic_DNA"/>
</dbReference>
<dbReference type="InterPro" id="IPR029045">
    <property type="entry name" value="ClpP/crotonase-like_dom_sf"/>
</dbReference>
<evidence type="ECO:0000313" key="1">
    <source>
        <dbReference type="EMBL" id="ADB52254.1"/>
    </source>
</evidence>
<reference evidence="1 2" key="1">
    <citation type="journal article" date="2010" name="Stand. Genomic Sci.">
        <title>Complete genome sequence of Conexibacter woesei type strain (ID131577).</title>
        <authorList>
            <person name="Pukall R."/>
            <person name="Lapidus A."/>
            <person name="Glavina Del Rio T."/>
            <person name="Copeland A."/>
            <person name="Tice H."/>
            <person name="Cheng J.-F."/>
            <person name="Lucas S."/>
            <person name="Chen F."/>
            <person name="Nolan M."/>
            <person name="Bruce D."/>
            <person name="Goodwin L."/>
            <person name="Pitluck S."/>
            <person name="Mavromatis K."/>
            <person name="Ivanova N."/>
            <person name="Ovchinnikova G."/>
            <person name="Pati A."/>
            <person name="Chen A."/>
            <person name="Palaniappan K."/>
            <person name="Land M."/>
            <person name="Hauser L."/>
            <person name="Chang Y.-J."/>
            <person name="Jeffries C.D."/>
            <person name="Chain P."/>
            <person name="Meincke L."/>
            <person name="Sims D."/>
            <person name="Brettin T."/>
            <person name="Detter J.C."/>
            <person name="Rohde M."/>
            <person name="Goeker M."/>
            <person name="Bristow J."/>
            <person name="Eisen J.A."/>
            <person name="Markowitz V."/>
            <person name="Kyrpides N.C."/>
            <person name="Klenk H.-P."/>
            <person name="Hugenholtz P."/>
        </authorList>
    </citation>
    <scope>NUCLEOTIDE SEQUENCE [LARGE SCALE GENOMIC DNA]</scope>
    <source>
        <strain evidence="2">DSM 14684 / CIP 108061 / JCM 11494 / NBRC 100937 / ID131577</strain>
    </source>
</reference>
<dbReference type="PANTHER" id="PTHR11941:SF54">
    <property type="entry name" value="ENOYL-COA HYDRATASE, MITOCHONDRIAL"/>
    <property type="match status" value="1"/>
</dbReference>
<organism evidence="1 2">
    <name type="scientific">Conexibacter woesei (strain DSM 14684 / CCUG 47730 / CIP 108061 / JCM 11494 / NBRC 100937 / ID131577)</name>
    <dbReference type="NCBI Taxonomy" id="469383"/>
    <lineage>
        <taxon>Bacteria</taxon>
        <taxon>Bacillati</taxon>
        <taxon>Actinomycetota</taxon>
        <taxon>Thermoleophilia</taxon>
        <taxon>Solirubrobacterales</taxon>
        <taxon>Conexibacteraceae</taxon>
        <taxon>Conexibacter</taxon>
    </lineage>
</organism>
<dbReference type="SUPFAM" id="SSF52096">
    <property type="entry name" value="ClpP/crotonase"/>
    <property type="match status" value="1"/>
</dbReference>
<dbReference type="Gene3D" id="3.90.226.10">
    <property type="entry name" value="2-enoyl-CoA Hydratase, Chain A, domain 1"/>
    <property type="match status" value="1"/>
</dbReference>
<dbReference type="Pfam" id="PF00378">
    <property type="entry name" value="ECH_1"/>
    <property type="match status" value="1"/>
</dbReference>
<dbReference type="AlphaFoldDB" id="D3F2I8"/>
<dbReference type="OrthoDB" id="8640486at2"/>
<dbReference type="HOGENOM" id="CLU_009834_7_5_11"/>
<dbReference type="STRING" id="469383.Cwoe_3837"/>
<dbReference type="Proteomes" id="UP000008229">
    <property type="component" value="Chromosome"/>
</dbReference>
<name>D3F2I8_CONWI</name>
<gene>
    <name evidence="1" type="ordered locus">Cwoe_3837</name>
</gene>
<dbReference type="RefSeq" id="WP_012935305.1">
    <property type="nucleotide sequence ID" value="NC_013739.1"/>
</dbReference>
<dbReference type="KEGG" id="cwo:Cwoe_3837"/>
<evidence type="ECO:0000313" key="2">
    <source>
        <dbReference type="Proteomes" id="UP000008229"/>
    </source>
</evidence>
<dbReference type="InterPro" id="IPR001753">
    <property type="entry name" value="Enoyl-CoA_hydra/iso"/>
</dbReference>
<dbReference type="PANTHER" id="PTHR11941">
    <property type="entry name" value="ENOYL-COA HYDRATASE-RELATED"/>
    <property type="match status" value="1"/>
</dbReference>
<dbReference type="GO" id="GO:0006635">
    <property type="term" value="P:fatty acid beta-oxidation"/>
    <property type="evidence" value="ECO:0007669"/>
    <property type="project" value="TreeGrafter"/>
</dbReference>
<dbReference type="GO" id="GO:0016853">
    <property type="term" value="F:isomerase activity"/>
    <property type="evidence" value="ECO:0007669"/>
    <property type="project" value="UniProtKB-KW"/>
</dbReference>
<reference evidence="2" key="2">
    <citation type="submission" date="2010-01" db="EMBL/GenBank/DDBJ databases">
        <title>The complete genome of Conexibacter woesei DSM 14684.</title>
        <authorList>
            <consortium name="US DOE Joint Genome Institute (JGI-PGF)"/>
            <person name="Lucas S."/>
            <person name="Copeland A."/>
            <person name="Lapidus A."/>
            <person name="Glavina del Rio T."/>
            <person name="Dalin E."/>
            <person name="Tice H."/>
            <person name="Bruce D."/>
            <person name="Goodwin L."/>
            <person name="Pitluck S."/>
            <person name="Kyrpides N."/>
            <person name="Mavromatis K."/>
            <person name="Ivanova N."/>
            <person name="Mikhailova N."/>
            <person name="Chertkov O."/>
            <person name="Brettin T."/>
            <person name="Detter J.C."/>
            <person name="Han C."/>
            <person name="Larimer F."/>
            <person name="Land M."/>
            <person name="Hauser L."/>
            <person name="Markowitz V."/>
            <person name="Cheng J.-F."/>
            <person name="Hugenholtz P."/>
            <person name="Woyke T."/>
            <person name="Wu D."/>
            <person name="Pukall R."/>
            <person name="Steenblock K."/>
            <person name="Schneider S."/>
            <person name="Klenk H.-P."/>
            <person name="Eisen J.A."/>
        </authorList>
    </citation>
    <scope>NUCLEOTIDE SEQUENCE [LARGE SCALE GENOMIC DNA]</scope>
    <source>
        <strain evidence="2">DSM 14684 / CIP 108061 / JCM 11494 / NBRC 100937 / ID131577</strain>
    </source>
</reference>